<evidence type="ECO:0000313" key="2">
    <source>
        <dbReference type="Proteomes" id="UP000006073"/>
    </source>
</evidence>
<name>S2DE20_INDAL</name>
<dbReference type="AlphaFoldDB" id="S2DE20"/>
<dbReference type="EMBL" id="ALWO02000030">
    <property type="protein sequence ID" value="EOZ97154.1"/>
    <property type="molecule type" value="Genomic_DNA"/>
</dbReference>
<gene>
    <name evidence="1" type="ORF">A33Q_1802</name>
</gene>
<dbReference type="eggNOG" id="COG3064">
    <property type="taxonomic scope" value="Bacteria"/>
</dbReference>
<organism evidence="1 2">
    <name type="scientific">Indibacter alkaliphilus (strain CCUG 57479 / KCTC 22604 / LW1)</name>
    <dbReference type="NCBI Taxonomy" id="1189612"/>
    <lineage>
        <taxon>Bacteria</taxon>
        <taxon>Pseudomonadati</taxon>
        <taxon>Bacteroidota</taxon>
        <taxon>Cytophagia</taxon>
        <taxon>Cytophagales</taxon>
        <taxon>Cyclobacteriaceae</taxon>
    </lineage>
</organism>
<dbReference type="Proteomes" id="UP000006073">
    <property type="component" value="Unassembled WGS sequence"/>
</dbReference>
<sequence length="291" mass="32417">MFNPIFINPAYAGYKEQLYVQTYYRKQWAGVTGSPETIAIAADGFLPDQNIGVGIVGMTDRLGAMRNNSIYAKLSYHLRLTETGYLSFGLGVGYVSSLIDGNLLTPGDVNDPTVPGARNQIAYPDLKAGVFYYDDKYFAGIAFDNLLTPILDFDNGEVMAEPRNHMNLSAGMWIDVNSDIAFRPSFMFMDDFRTPSRLDLNASFVFVDKFWVGASYRTALDYAGRSLSENLKNSTGIVGLIEIFVTDGLRVGYAYDHNITGFNVRSFTTHDISIGYLLPARRVRSLSPRNF</sequence>
<keyword evidence="2" id="KW-1185">Reference proteome</keyword>
<dbReference type="STRING" id="1189612.A33Q_1802"/>
<comment type="caution">
    <text evidence="1">The sequence shown here is derived from an EMBL/GenBank/DDBJ whole genome shotgun (WGS) entry which is preliminary data.</text>
</comment>
<evidence type="ECO:0008006" key="3">
    <source>
        <dbReference type="Google" id="ProtNLM"/>
    </source>
</evidence>
<proteinExistence type="predicted"/>
<dbReference type="NCBIfam" id="TIGR03519">
    <property type="entry name" value="T9SS_PorP_fam"/>
    <property type="match status" value="1"/>
</dbReference>
<accession>S2DE20</accession>
<protein>
    <recommendedName>
        <fullName evidence="3">Type IX secretion system membrane protein PorP/SprF</fullName>
    </recommendedName>
</protein>
<dbReference type="InterPro" id="IPR019861">
    <property type="entry name" value="PorP/SprF_Bacteroidetes"/>
</dbReference>
<evidence type="ECO:0000313" key="1">
    <source>
        <dbReference type="EMBL" id="EOZ97154.1"/>
    </source>
</evidence>
<dbReference type="Pfam" id="PF11751">
    <property type="entry name" value="PorP_SprF"/>
    <property type="match status" value="1"/>
</dbReference>
<reference evidence="1 2" key="1">
    <citation type="journal article" date="2013" name="Genome Announc.">
        <title>Draft Genome Sequence of Indibacter alkaliphilus Strain LW1T, Isolated from Lonar Lake, a Haloalkaline Lake in the Buldana District of Maharashtra, India.</title>
        <authorList>
            <person name="Singh A."/>
            <person name="Kumar Jangir P."/>
            <person name="Sharma R."/>
            <person name="Singh A."/>
            <person name="Kumar Pinnaka A."/>
            <person name="Shivaji S."/>
        </authorList>
    </citation>
    <scope>NUCLEOTIDE SEQUENCE [LARGE SCALE GENOMIC DNA]</scope>
    <source>
        <strain evidence="2">CCUG 57479 / KCTC 22604 / LW1</strain>
    </source>
</reference>